<dbReference type="PRINTS" id="PR00081">
    <property type="entry name" value="GDHRDH"/>
</dbReference>
<evidence type="ECO:0008006" key="8">
    <source>
        <dbReference type="Google" id="ProtNLM"/>
    </source>
</evidence>
<dbReference type="GO" id="GO:0005783">
    <property type="term" value="C:endoplasmic reticulum"/>
    <property type="evidence" value="ECO:0007669"/>
    <property type="project" value="UniProtKB-SubCell"/>
</dbReference>
<keyword evidence="7" id="KW-1185">Reference proteome</keyword>
<evidence type="ECO:0000256" key="3">
    <source>
        <dbReference type="ARBA" id="ARBA00022857"/>
    </source>
</evidence>
<comment type="caution">
    <text evidence="6">The sequence shown here is derived from an EMBL/GenBank/DDBJ whole genome shotgun (WGS) entry which is preliminary data.</text>
</comment>
<dbReference type="GO" id="GO:0016491">
    <property type="term" value="F:oxidoreductase activity"/>
    <property type="evidence" value="ECO:0007669"/>
    <property type="project" value="UniProtKB-KW"/>
</dbReference>
<dbReference type="PANTHER" id="PTHR43899">
    <property type="entry name" value="RH59310P"/>
    <property type="match status" value="1"/>
</dbReference>
<dbReference type="CDD" id="cd05356">
    <property type="entry name" value="17beta-HSD1_like_SDR_c"/>
    <property type="match status" value="1"/>
</dbReference>
<gene>
    <name evidence="6" type="ORF">C7M84_015564</name>
</gene>
<evidence type="ECO:0000256" key="5">
    <source>
        <dbReference type="RuleBase" id="RU000363"/>
    </source>
</evidence>
<dbReference type="InterPro" id="IPR002347">
    <property type="entry name" value="SDR_fam"/>
</dbReference>
<accession>A0A423U9K7</accession>
<dbReference type="PANTHER" id="PTHR43899:SF13">
    <property type="entry name" value="RH59310P"/>
    <property type="match status" value="1"/>
</dbReference>
<dbReference type="Gene3D" id="3.40.50.720">
    <property type="entry name" value="NAD(P)-binding Rossmann-like Domain"/>
    <property type="match status" value="1"/>
</dbReference>
<protein>
    <recommendedName>
        <fullName evidence="8">Estradiol 17-beta-dehydrogenase 12</fullName>
    </recommendedName>
</protein>
<reference evidence="6 7" key="2">
    <citation type="submission" date="2019-01" db="EMBL/GenBank/DDBJ databases">
        <title>The decoding of complex shrimp genome reveals the adaptation for benthos swimmer, frequently molting mechanism and breeding impact on genome.</title>
        <authorList>
            <person name="Sun Y."/>
            <person name="Gao Y."/>
            <person name="Yu Y."/>
        </authorList>
    </citation>
    <scope>NUCLEOTIDE SEQUENCE [LARGE SCALE GENOMIC DNA]</scope>
    <source>
        <tissue evidence="6">Muscle</tissue>
    </source>
</reference>
<dbReference type="FunFam" id="3.40.50.720:FF:000137">
    <property type="entry name" value="Hydroxysteroid (17-beta) dehydrogenase 3"/>
    <property type="match status" value="1"/>
</dbReference>
<keyword evidence="3" id="KW-0521">NADP</keyword>
<evidence type="ECO:0000256" key="4">
    <source>
        <dbReference type="ARBA" id="ARBA00023002"/>
    </source>
</evidence>
<name>A0A423U9K7_PENVA</name>
<dbReference type="Proteomes" id="UP000283509">
    <property type="component" value="Unassembled WGS sequence"/>
</dbReference>
<dbReference type="InterPro" id="IPR036291">
    <property type="entry name" value="NAD(P)-bd_dom_sf"/>
</dbReference>
<organism evidence="6 7">
    <name type="scientific">Penaeus vannamei</name>
    <name type="common">Whiteleg shrimp</name>
    <name type="synonym">Litopenaeus vannamei</name>
    <dbReference type="NCBI Taxonomy" id="6689"/>
    <lineage>
        <taxon>Eukaryota</taxon>
        <taxon>Metazoa</taxon>
        <taxon>Ecdysozoa</taxon>
        <taxon>Arthropoda</taxon>
        <taxon>Crustacea</taxon>
        <taxon>Multicrustacea</taxon>
        <taxon>Malacostraca</taxon>
        <taxon>Eumalacostraca</taxon>
        <taxon>Eucarida</taxon>
        <taxon>Decapoda</taxon>
        <taxon>Dendrobranchiata</taxon>
        <taxon>Penaeoidea</taxon>
        <taxon>Penaeidae</taxon>
        <taxon>Penaeus</taxon>
    </lineage>
</organism>
<dbReference type="PROSITE" id="PS00061">
    <property type="entry name" value="ADH_SHORT"/>
    <property type="match status" value="1"/>
</dbReference>
<dbReference type="SUPFAM" id="SSF51735">
    <property type="entry name" value="NAD(P)-binding Rossmann-fold domains"/>
    <property type="match status" value="1"/>
</dbReference>
<evidence type="ECO:0000313" key="7">
    <source>
        <dbReference type="Proteomes" id="UP000283509"/>
    </source>
</evidence>
<dbReference type="InterPro" id="IPR020904">
    <property type="entry name" value="Sc_DH/Rdtase_CS"/>
</dbReference>
<dbReference type="PIRSF" id="PIRSF000126">
    <property type="entry name" value="11-beta-HSD1"/>
    <property type="match status" value="1"/>
</dbReference>
<dbReference type="STRING" id="6689.A0A423U9K7"/>
<dbReference type="InterPro" id="IPR051019">
    <property type="entry name" value="VLCFA-Steroid_DH"/>
</dbReference>
<dbReference type="SMR" id="A0A423U9K7"/>
<evidence type="ECO:0000256" key="1">
    <source>
        <dbReference type="ARBA" id="ARBA00004240"/>
    </source>
</evidence>
<evidence type="ECO:0000256" key="2">
    <source>
        <dbReference type="ARBA" id="ARBA00006484"/>
    </source>
</evidence>
<comment type="subcellular location">
    <subcellularLocation>
        <location evidence="1">Endoplasmic reticulum</location>
    </subcellularLocation>
</comment>
<dbReference type="PRINTS" id="PR00080">
    <property type="entry name" value="SDRFAMILY"/>
</dbReference>
<comment type="similarity">
    <text evidence="2 5">Belongs to the short-chain dehydrogenases/reductases (SDR) family.</text>
</comment>
<dbReference type="AlphaFoldDB" id="A0A423U9K7"/>
<sequence>MWDLIGKAAVALVAARLGWSVLKGLYGSFLAAALGLNLKVKKTGEWAVVTGATDGIGKAYAFELARQGMKVVLVSRTAFKLQNVAAEINSKYGTETKIIDVDFTKSDIYDRLRKELADMDIGVLVNNVGMSYDHPEYFNNLENGDEMCHRLINCNIMSVTMMSRVVLPGMEERKRGLIINVASLSATIPAPLLAVYAATKAFVESISDSLAAEYSRKGITIQCILPGFVVSKLSKLKRPSLMIPTPTAYVRSTMKTTGVEKRTAGYFMHKLQIYFAECAKFLLPGSVLTSIVFGQLQVFRIKALKKKEQEAKAQ</sequence>
<keyword evidence="4" id="KW-0560">Oxidoreductase</keyword>
<dbReference type="EMBL" id="QCYY01000294">
    <property type="protein sequence ID" value="ROT85383.1"/>
    <property type="molecule type" value="Genomic_DNA"/>
</dbReference>
<evidence type="ECO:0000313" key="6">
    <source>
        <dbReference type="EMBL" id="ROT85383.1"/>
    </source>
</evidence>
<dbReference type="OrthoDB" id="5545019at2759"/>
<dbReference type="Pfam" id="PF00106">
    <property type="entry name" value="adh_short"/>
    <property type="match status" value="1"/>
</dbReference>
<proteinExistence type="inferred from homology"/>
<reference evidence="6 7" key="1">
    <citation type="submission" date="2018-04" db="EMBL/GenBank/DDBJ databases">
        <authorList>
            <person name="Zhang X."/>
            <person name="Yuan J."/>
            <person name="Li F."/>
            <person name="Xiang J."/>
        </authorList>
    </citation>
    <scope>NUCLEOTIDE SEQUENCE [LARGE SCALE GENOMIC DNA]</scope>
    <source>
        <tissue evidence="6">Muscle</tissue>
    </source>
</reference>